<organism evidence="2 3">
    <name type="scientific">Bacteroides uniformis</name>
    <dbReference type="NCBI Taxonomy" id="820"/>
    <lineage>
        <taxon>Bacteria</taxon>
        <taxon>Pseudomonadati</taxon>
        <taxon>Bacteroidota</taxon>
        <taxon>Bacteroidia</taxon>
        <taxon>Bacteroidales</taxon>
        <taxon>Bacteroidaceae</taxon>
        <taxon>Bacteroides</taxon>
    </lineage>
</organism>
<dbReference type="Proteomes" id="UP001222603">
    <property type="component" value="Unassembled WGS sequence"/>
</dbReference>
<evidence type="ECO:0000313" key="2">
    <source>
        <dbReference type="EMBL" id="MDC1902849.1"/>
    </source>
</evidence>
<feature type="chain" id="PRO_5044026192" evidence="1">
    <location>
        <begin position="20"/>
        <end position="51"/>
    </location>
</feature>
<feature type="non-terminal residue" evidence="2">
    <location>
        <position position="51"/>
    </location>
</feature>
<dbReference type="EMBL" id="JAQNSI010000545">
    <property type="protein sequence ID" value="MDC1902849.1"/>
    <property type="molecule type" value="Genomic_DNA"/>
</dbReference>
<feature type="signal peptide" evidence="1">
    <location>
        <begin position="1"/>
        <end position="19"/>
    </location>
</feature>
<comment type="caution">
    <text evidence="2">The sequence shown here is derived from an EMBL/GenBank/DDBJ whole genome shotgun (WGS) entry which is preliminary data.</text>
</comment>
<keyword evidence="1" id="KW-0732">Signal</keyword>
<dbReference type="GO" id="GO:0008697">
    <property type="term" value="F:4-deoxy-L-threo-5-hexosulose-uronate ketol-isomerase activity"/>
    <property type="evidence" value="ECO:0007669"/>
    <property type="project" value="UniProtKB-EC"/>
</dbReference>
<proteinExistence type="predicted"/>
<name>A0AAW6H7X9_BACUN</name>
<dbReference type="AlphaFoldDB" id="A0AAW6H7X9"/>
<reference evidence="2" key="1">
    <citation type="submission" date="2022-10" db="EMBL/GenBank/DDBJ databases">
        <title>Human gut microbiome strain richness.</title>
        <authorList>
            <person name="Chen-Liaw A."/>
        </authorList>
    </citation>
    <scope>NUCLEOTIDE SEQUENCE</scope>
    <source>
        <strain evidence="2">1001713st1_F9_1001713B170221_170320</strain>
    </source>
</reference>
<sequence>MKKLVLAFMMGAAAMAANAQVNYKVQTACHPQDVKHYDTELLRSRFMMDKV</sequence>
<protein>
    <submittedName>
        <fullName evidence="2">5-dehydro-4-deoxy-D-glucuronate isomerase</fullName>
        <ecNumber evidence="2">5.3.1.17</ecNumber>
    </submittedName>
</protein>
<dbReference type="EC" id="5.3.1.17" evidence="2"/>
<gene>
    <name evidence="2" type="ORF">POZ10_19740</name>
</gene>
<evidence type="ECO:0000313" key="3">
    <source>
        <dbReference type="Proteomes" id="UP001222603"/>
    </source>
</evidence>
<evidence type="ECO:0000256" key="1">
    <source>
        <dbReference type="SAM" id="SignalP"/>
    </source>
</evidence>
<keyword evidence="2" id="KW-0413">Isomerase</keyword>
<accession>A0AAW6H7X9</accession>